<proteinExistence type="predicted"/>
<dbReference type="OrthoDB" id="328452at2"/>
<feature type="transmembrane region" description="Helical" evidence="1">
    <location>
        <begin position="329"/>
        <end position="362"/>
    </location>
</feature>
<reference evidence="2 3" key="1">
    <citation type="submission" date="2018-02" db="EMBL/GenBank/DDBJ databases">
        <title>Novel Leptospira species isolated from soil and water in Japan.</title>
        <authorList>
            <person name="Nakao R."/>
            <person name="Masuzawa T."/>
        </authorList>
    </citation>
    <scope>NUCLEOTIDE SEQUENCE [LARGE SCALE GENOMIC DNA]</scope>
    <source>
        <strain evidence="2 3">E8</strain>
    </source>
</reference>
<dbReference type="RefSeq" id="WP_108928259.1">
    <property type="nucleotide sequence ID" value="NZ_BFAY01000008.1"/>
</dbReference>
<evidence type="ECO:0000313" key="2">
    <source>
        <dbReference type="EMBL" id="GBF38536.1"/>
    </source>
</evidence>
<accession>A0A2P2D1L3</accession>
<keyword evidence="3" id="KW-1185">Reference proteome</keyword>
<name>A0A2P2D1L3_9LEPT</name>
<keyword evidence="1" id="KW-0472">Membrane</keyword>
<sequence length="576" mass="62501">MNEDWIKEMQKLAKQFEKLQASFGKDLTKAFKSASAELKSWGKSLNSFYKNSFNQLNSWGKNAVSWMKKIGSSLSASFKSSTELFKKNFSKIADASRSKWAKLGSVTKGLPGGIPSQFIDLDAARALEKQRMELKRLTGAQGYQALAETIANVKKETNGFASESELLTASKDALQYGHSLDFVKQSMDSFQKLSKISGETTSSLFEEAQKFIETGDVGLLKNNAALSAYIDQAKAIGNGDDLNSQTKRRELLSKVLEKNVQIQEEYNRYAYSNVGAQEQLATTISNLTAAFGDLLLPILTPFVKLFATILGYFVNFLDYVKQSVVLTRMFQGILLILVGTFSWWWLAISAIILVIADLYAWITGGESVLGQFFGPFEKFKENAAKWFGAGIDWIKNAFNSLLNFANTYGKYLIMAIFPISILYFYFDQIKKAIIGLVNSITTAFSSINWKDLIPDWVLTAAKSLSSIVGGSSAQTGSGGMLGSLSGARASGGVVSAGKSYLVGERGPELFTPGSSGKIMPNGAGGGSVVVQSVVGTLTVNVSGSNEAGTEIKEAVMRALDELSEDILPAKLGLAIT</sequence>
<dbReference type="EMBL" id="BFAY01000008">
    <property type="protein sequence ID" value="GBF38536.1"/>
    <property type="molecule type" value="Genomic_DNA"/>
</dbReference>
<evidence type="ECO:0000313" key="3">
    <source>
        <dbReference type="Proteomes" id="UP000245076"/>
    </source>
</evidence>
<organism evidence="2 3">
    <name type="scientific">Leptospira johnsonii</name>
    <dbReference type="NCBI Taxonomy" id="1917820"/>
    <lineage>
        <taxon>Bacteria</taxon>
        <taxon>Pseudomonadati</taxon>
        <taxon>Spirochaetota</taxon>
        <taxon>Spirochaetia</taxon>
        <taxon>Leptospirales</taxon>
        <taxon>Leptospiraceae</taxon>
        <taxon>Leptospira</taxon>
    </lineage>
</organism>
<protein>
    <submittedName>
        <fullName evidence="2">Uncharacterized protein</fullName>
    </submittedName>
</protein>
<feature type="transmembrane region" description="Helical" evidence="1">
    <location>
        <begin position="294"/>
        <end position="317"/>
    </location>
</feature>
<feature type="transmembrane region" description="Helical" evidence="1">
    <location>
        <begin position="408"/>
        <end position="426"/>
    </location>
</feature>
<gene>
    <name evidence="2" type="ORF">LPTSP1_15290</name>
</gene>
<keyword evidence="1" id="KW-0812">Transmembrane</keyword>
<keyword evidence="1" id="KW-1133">Transmembrane helix</keyword>
<dbReference type="Proteomes" id="UP000245076">
    <property type="component" value="Unassembled WGS sequence"/>
</dbReference>
<dbReference type="AlphaFoldDB" id="A0A2P2D1L3"/>
<evidence type="ECO:0000256" key="1">
    <source>
        <dbReference type="SAM" id="Phobius"/>
    </source>
</evidence>
<comment type="caution">
    <text evidence="2">The sequence shown here is derived from an EMBL/GenBank/DDBJ whole genome shotgun (WGS) entry which is preliminary data.</text>
</comment>